<dbReference type="EMBL" id="CP015136">
    <property type="protein sequence ID" value="AMY09366.1"/>
    <property type="molecule type" value="Genomic_DNA"/>
</dbReference>
<organism evidence="1 2">
    <name type="scientific">Luteitalea pratensis</name>
    <dbReference type="NCBI Taxonomy" id="1855912"/>
    <lineage>
        <taxon>Bacteria</taxon>
        <taxon>Pseudomonadati</taxon>
        <taxon>Acidobacteriota</taxon>
        <taxon>Vicinamibacteria</taxon>
        <taxon>Vicinamibacterales</taxon>
        <taxon>Vicinamibacteraceae</taxon>
        <taxon>Luteitalea</taxon>
    </lineage>
</organism>
<protein>
    <submittedName>
        <fullName evidence="1">Acidobacterial duplicated orphan permease</fullName>
    </submittedName>
</protein>
<dbReference type="KEGG" id="abac:LuPra_02581"/>
<reference evidence="1 2" key="1">
    <citation type="journal article" date="2016" name="Genome Announc.">
        <title>First Complete Genome Sequence of a Subdivision 6 Acidobacterium Strain.</title>
        <authorList>
            <person name="Huang S."/>
            <person name="Vieira S."/>
            <person name="Bunk B."/>
            <person name="Riedel T."/>
            <person name="Sproer C."/>
            <person name="Overmann J."/>
        </authorList>
    </citation>
    <scope>NUCLEOTIDE SEQUENCE [LARGE SCALE GENOMIC DNA]</scope>
    <source>
        <strain evidence="2">DSM 100886 HEG_-6_39</strain>
    </source>
</reference>
<sequence>MEDLLATIRMRPRVLAAGAVYLRPMALGPIGQGTWVLLEHQPQTPEQSAANPVLNYQTATPDYFHAMGIPLLRGRLSRQPTTLRQSASSW</sequence>
<dbReference type="RefSeq" id="WP_110171117.1">
    <property type="nucleotide sequence ID" value="NZ_CP015136.1"/>
</dbReference>
<dbReference type="Proteomes" id="UP000076079">
    <property type="component" value="Chromosome"/>
</dbReference>
<reference evidence="2" key="2">
    <citation type="submission" date="2016-04" db="EMBL/GenBank/DDBJ databases">
        <title>First Complete Genome Sequence of a Subdivision 6 Acidobacterium.</title>
        <authorList>
            <person name="Huang S."/>
            <person name="Vieira S."/>
            <person name="Bunk B."/>
            <person name="Riedel T."/>
            <person name="Sproeer C."/>
            <person name="Overmann J."/>
        </authorList>
    </citation>
    <scope>NUCLEOTIDE SEQUENCE [LARGE SCALE GENOMIC DNA]</scope>
    <source>
        <strain evidence="2">DSM 100886 HEG_-6_39</strain>
    </source>
</reference>
<dbReference type="STRING" id="1855912.LuPra_02581"/>
<accession>A0A143PLR6</accession>
<evidence type="ECO:0000313" key="1">
    <source>
        <dbReference type="EMBL" id="AMY09366.1"/>
    </source>
</evidence>
<dbReference type="AlphaFoldDB" id="A0A143PLR6"/>
<name>A0A143PLR6_LUTPR</name>
<gene>
    <name evidence="1" type="ORF">LuPra_02581</name>
</gene>
<proteinExistence type="predicted"/>
<evidence type="ECO:0000313" key="2">
    <source>
        <dbReference type="Proteomes" id="UP000076079"/>
    </source>
</evidence>
<keyword evidence="2" id="KW-1185">Reference proteome</keyword>